<comment type="cofactor">
    <cofactor evidence="1">
        <name>FAD</name>
        <dbReference type="ChEBI" id="CHEBI:57692"/>
    </cofactor>
</comment>
<dbReference type="InterPro" id="IPR050641">
    <property type="entry name" value="RIFMO-like"/>
</dbReference>
<accession>A0ABR3JE08</accession>
<protein>
    <recommendedName>
        <fullName evidence="5">FAD-binding domain-containing protein</fullName>
    </recommendedName>
</protein>
<gene>
    <name evidence="6" type="ORF">HGRIS_005117</name>
</gene>
<dbReference type="Pfam" id="PF01494">
    <property type="entry name" value="FAD_binding_3"/>
    <property type="match status" value="1"/>
</dbReference>
<dbReference type="InterPro" id="IPR036188">
    <property type="entry name" value="FAD/NAD-bd_sf"/>
</dbReference>
<dbReference type="Proteomes" id="UP001556367">
    <property type="component" value="Unassembled WGS sequence"/>
</dbReference>
<keyword evidence="3" id="KW-0274">FAD</keyword>
<dbReference type="PANTHER" id="PTHR43004">
    <property type="entry name" value="TRK SYSTEM POTASSIUM UPTAKE PROTEIN"/>
    <property type="match status" value="1"/>
</dbReference>
<evidence type="ECO:0000313" key="7">
    <source>
        <dbReference type="Proteomes" id="UP001556367"/>
    </source>
</evidence>
<proteinExistence type="predicted"/>
<evidence type="ECO:0000256" key="2">
    <source>
        <dbReference type="ARBA" id="ARBA00022630"/>
    </source>
</evidence>
<evidence type="ECO:0000256" key="4">
    <source>
        <dbReference type="ARBA" id="ARBA00023002"/>
    </source>
</evidence>
<dbReference type="Gene3D" id="3.50.50.60">
    <property type="entry name" value="FAD/NAD(P)-binding domain"/>
    <property type="match status" value="1"/>
</dbReference>
<dbReference type="SUPFAM" id="SSF51905">
    <property type="entry name" value="FAD/NAD(P)-binding domain"/>
    <property type="match status" value="1"/>
</dbReference>
<keyword evidence="7" id="KW-1185">Reference proteome</keyword>
<evidence type="ECO:0000259" key="5">
    <source>
        <dbReference type="Pfam" id="PF01494"/>
    </source>
</evidence>
<sequence>MESPSVLIVGAGPTGLVLGLSLAKNGLSIRIIDKAPEWTPGSRGSALMPRSLEAHHFLGTYEDIARSGLSTGSIVKRMYTVGSTHENHTAPFESADASDATPIVDGILIGQDTQTKLLRSHLAKHGVHVEWGTELRSFKQRPDYVDVQLVKTFNGEERPEETRFLYVVGTDGARSVVRKELGLTFLGETRASDDMVVGDIYIEEGEGVIDSKACATVNIMEHMAYLLTFYGRLCTFGEGQGQNCELKVCIQLSSQC</sequence>
<evidence type="ECO:0000256" key="1">
    <source>
        <dbReference type="ARBA" id="ARBA00001974"/>
    </source>
</evidence>
<comment type="caution">
    <text evidence="6">The sequence shown here is derived from an EMBL/GenBank/DDBJ whole genome shotgun (WGS) entry which is preliminary data.</text>
</comment>
<keyword evidence="2" id="KW-0285">Flavoprotein</keyword>
<dbReference type="EMBL" id="JASNQZ010000008">
    <property type="protein sequence ID" value="KAL0953956.1"/>
    <property type="molecule type" value="Genomic_DNA"/>
</dbReference>
<name>A0ABR3JE08_9AGAR</name>
<evidence type="ECO:0000313" key="6">
    <source>
        <dbReference type="EMBL" id="KAL0953956.1"/>
    </source>
</evidence>
<evidence type="ECO:0000256" key="3">
    <source>
        <dbReference type="ARBA" id="ARBA00022827"/>
    </source>
</evidence>
<feature type="domain" description="FAD-binding" evidence="5">
    <location>
        <begin position="5"/>
        <end position="191"/>
    </location>
</feature>
<dbReference type="PANTHER" id="PTHR43004:SF19">
    <property type="entry name" value="BINDING MONOOXYGENASE, PUTATIVE (JCVI)-RELATED"/>
    <property type="match status" value="1"/>
</dbReference>
<reference evidence="7" key="1">
    <citation type="submission" date="2024-06" db="EMBL/GenBank/DDBJ databases">
        <title>Multi-omics analyses provide insights into the biosynthesis of the anticancer antibiotic pleurotin in Hohenbuehelia grisea.</title>
        <authorList>
            <person name="Weaver J.A."/>
            <person name="Alberti F."/>
        </authorList>
    </citation>
    <scope>NUCLEOTIDE SEQUENCE [LARGE SCALE GENOMIC DNA]</scope>
    <source>
        <strain evidence="7">T-177</strain>
    </source>
</reference>
<keyword evidence="4" id="KW-0560">Oxidoreductase</keyword>
<dbReference type="InterPro" id="IPR002938">
    <property type="entry name" value="FAD-bd"/>
</dbReference>
<dbReference type="PRINTS" id="PR00420">
    <property type="entry name" value="RNGMNOXGNASE"/>
</dbReference>
<dbReference type="Gene3D" id="3.30.70.2450">
    <property type="match status" value="1"/>
</dbReference>
<organism evidence="6 7">
    <name type="scientific">Hohenbuehelia grisea</name>
    <dbReference type="NCBI Taxonomy" id="104357"/>
    <lineage>
        <taxon>Eukaryota</taxon>
        <taxon>Fungi</taxon>
        <taxon>Dikarya</taxon>
        <taxon>Basidiomycota</taxon>
        <taxon>Agaricomycotina</taxon>
        <taxon>Agaricomycetes</taxon>
        <taxon>Agaricomycetidae</taxon>
        <taxon>Agaricales</taxon>
        <taxon>Pleurotineae</taxon>
        <taxon>Pleurotaceae</taxon>
        <taxon>Hohenbuehelia</taxon>
    </lineage>
</organism>